<evidence type="ECO:0000256" key="4">
    <source>
        <dbReference type="ARBA" id="ARBA00022840"/>
    </source>
</evidence>
<dbReference type="SMART" id="SM00382">
    <property type="entry name" value="AAA"/>
    <property type="match status" value="1"/>
</dbReference>
<dbReference type="GO" id="GO:0005886">
    <property type="term" value="C:plasma membrane"/>
    <property type="evidence" value="ECO:0007669"/>
    <property type="project" value="UniProtKB-SubCell"/>
</dbReference>
<dbReference type="CDD" id="cd03230">
    <property type="entry name" value="ABC_DR_subfamily_A"/>
    <property type="match status" value="1"/>
</dbReference>
<dbReference type="Gene3D" id="3.40.50.300">
    <property type="entry name" value="P-loop containing nucleotide triphosphate hydrolases"/>
    <property type="match status" value="1"/>
</dbReference>
<dbReference type="PANTHER" id="PTHR42711:SF16">
    <property type="entry name" value="ABC TRANSPORTER ATP-BINDING PROTEIN"/>
    <property type="match status" value="1"/>
</dbReference>
<dbReference type="InterPro" id="IPR003439">
    <property type="entry name" value="ABC_transporter-like_ATP-bd"/>
</dbReference>
<keyword evidence="3" id="KW-0547">Nucleotide-binding</keyword>
<dbReference type="PROSITE" id="PS50893">
    <property type="entry name" value="ABC_TRANSPORTER_2"/>
    <property type="match status" value="1"/>
</dbReference>
<name>A0A3N1HST6_9ACTN</name>
<evidence type="ECO:0000313" key="8">
    <source>
        <dbReference type="Proteomes" id="UP000276232"/>
    </source>
</evidence>
<keyword evidence="4 7" id="KW-0067">ATP-binding</keyword>
<evidence type="ECO:0000256" key="2">
    <source>
        <dbReference type="ARBA" id="ARBA00022448"/>
    </source>
</evidence>
<dbReference type="SUPFAM" id="SSF52540">
    <property type="entry name" value="P-loop containing nucleoside triphosphate hydrolases"/>
    <property type="match status" value="1"/>
</dbReference>
<dbReference type="AlphaFoldDB" id="A0A3N1HST6"/>
<dbReference type="OrthoDB" id="9804819at2"/>
<comment type="subcellular location">
    <subcellularLocation>
        <location evidence="1">Cell membrane</location>
        <topology evidence="1">Peripheral membrane protein</topology>
    </subcellularLocation>
</comment>
<dbReference type="RefSeq" id="WP_123378235.1">
    <property type="nucleotide sequence ID" value="NZ_RJKN01000001.1"/>
</dbReference>
<dbReference type="EMBL" id="RJKN01000001">
    <property type="protein sequence ID" value="ROP45456.1"/>
    <property type="molecule type" value="Genomic_DNA"/>
</dbReference>
<evidence type="ECO:0000256" key="1">
    <source>
        <dbReference type="ARBA" id="ARBA00004202"/>
    </source>
</evidence>
<dbReference type="InParanoid" id="A0A3N1HST6"/>
<reference evidence="7 8" key="1">
    <citation type="journal article" date="2015" name="Stand. Genomic Sci.">
        <title>Genomic Encyclopedia of Bacterial and Archaeal Type Strains, Phase III: the genomes of soil and plant-associated and newly described type strains.</title>
        <authorList>
            <person name="Whitman W.B."/>
            <person name="Woyke T."/>
            <person name="Klenk H.P."/>
            <person name="Zhou Y."/>
            <person name="Lilburn T.G."/>
            <person name="Beck B.J."/>
            <person name="De Vos P."/>
            <person name="Vandamme P."/>
            <person name="Eisen J.A."/>
            <person name="Garrity G."/>
            <person name="Hugenholtz P."/>
            <person name="Kyrpides N.C."/>
        </authorList>
    </citation>
    <scope>NUCLEOTIDE SEQUENCE [LARGE SCALE GENOMIC DNA]</scope>
    <source>
        <strain evidence="7 8">CECT 7306</strain>
    </source>
</reference>
<evidence type="ECO:0000313" key="7">
    <source>
        <dbReference type="EMBL" id="ROP45456.1"/>
    </source>
</evidence>
<dbReference type="GO" id="GO:0046677">
    <property type="term" value="P:response to antibiotic"/>
    <property type="evidence" value="ECO:0007669"/>
    <property type="project" value="UniProtKB-KW"/>
</dbReference>
<gene>
    <name evidence="7" type="ORF">EDC03_0058</name>
</gene>
<organism evidence="7 8">
    <name type="scientific">Pseudokineococcus lusitanus</name>
    <dbReference type="NCBI Taxonomy" id="763993"/>
    <lineage>
        <taxon>Bacteria</taxon>
        <taxon>Bacillati</taxon>
        <taxon>Actinomycetota</taxon>
        <taxon>Actinomycetes</taxon>
        <taxon>Kineosporiales</taxon>
        <taxon>Kineosporiaceae</taxon>
        <taxon>Pseudokineococcus</taxon>
    </lineage>
</organism>
<dbReference type="InterPro" id="IPR017871">
    <property type="entry name" value="ABC_transporter-like_CS"/>
</dbReference>
<comment type="caution">
    <text evidence="7">The sequence shown here is derived from an EMBL/GenBank/DDBJ whole genome shotgun (WGS) entry which is preliminary data.</text>
</comment>
<dbReference type="GO" id="GO:0005524">
    <property type="term" value="F:ATP binding"/>
    <property type="evidence" value="ECO:0007669"/>
    <property type="project" value="UniProtKB-KW"/>
</dbReference>
<evidence type="ECO:0000256" key="3">
    <source>
        <dbReference type="ARBA" id="ARBA00022741"/>
    </source>
</evidence>
<keyword evidence="8" id="KW-1185">Reference proteome</keyword>
<keyword evidence="2" id="KW-0813">Transport</keyword>
<evidence type="ECO:0000256" key="5">
    <source>
        <dbReference type="ARBA" id="ARBA00023251"/>
    </source>
</evidence>
<feature type="domain" description="ABC transporter" evidence="6">
    <location>
        <begin position="15"/>
        <end position="245"/>
    </location>
</feature>
<evidence type="ECO:0000259" key="6">
    <source>
        <dbReference type="PROSITE" id="PS50893"/>
    </source>
</evidence>
<dbReference type="InterPro" id="IPR050763">
    <property type="entry name" value="ABC_transporter_ATP-binding"/>
</dbReference>
<keyword evidence="5" id="KW-0046">Antibiotic resistance</keyword>
<proteinExistence type="predicted"/>
<sequence length="319" mass="32912">MGGPPDGSPSAGAALRVRGLVKRYAGGSRALAVDGLDLDVEPGGITALLGPNGAGKTTTVECCLGLRRPDAGRVEVLGREMPGAGEDPQHRAAVGAMLQDGGLPTSARPLRLLRHLARLHAAPRDVDELADRLGLHAAARTPVRRLSGGQRQRLALAAALVGRPRLLFLDEPTAGMDPAARLVVQDLVREVVAGGTGVLLTTHDLDEAERLATSVVIVDGGRALAAGPPQVLVARSAASLRFTAGAGMDLDPLRRALSEDVVVSEPTPGSYVVSGVVDPQVVAGVTSWCAARGVMPDALVVGRPSLEEVFLDLTGRSLR</sequence>
<dbReference type="PANTHER" id="PTHR42711">
    <property type="entry name" value="ABC TRANSPORTER ATP-BINDING PROTEIN"/>
    <property type="match status" value="1"/>
</dbReference>
<dbReference type="FunCoup" id="A0A3N1HST6">
    <property type="interactions" value="35"/>
</dbReference>
<dbReference type="PROSITE" id="PS00211">
    <property type="entry name" value="ABC_TRANSPORTER_1"/>
    <property type="match status" value="1"/>
</dbReference>
<dbReference type="GO" id="GO:0016887">
    <property type="term" value="F:ATP hydrolysis activity"/>
    <property type="evidence" value="ECO:0007669"/>
    <property type="project" value="InterPro"/>
</dbReference>
<dbReference type="InterPro" id="IPR027417">
    <property type="entry name" value="P-loop_NTPase"/>
</dbReference>
<accession>A0A3N1HST6</accession>
<dbReference type="Pfam" id="PF00005">
    <property type="entry name" value="ABC_tran"/>
    <property type="match status" value="1"/>
</dbReference>
<dbReference type="InterPro" id="IPR003593">
    <property type="entry name" value="AAA+_ATPase"/>
</dbReference>
<protein>
    <submittedName>
        <fullName evidence="7">ABC-2 type transport system ATP-binding protein</fullName>
    </submittedName>
</protein>
<dbReference type="Proteomes" id="UP000276232">
    <property type="component" value="Unassembled WGS sequence"/>
</dbReference>